<comment type="subcellular location">
    <subcellularLocation>
        <location evidence="2 8">Secreted</location>
    </subcellularLocation>
</comment>
<keyword evidence="6 8" id="KW-0378">Hydrolase</keyword>
<evidence type="ECO:0000256" key="3">
    <source>
        <dbReference type="ARBA" id="ARBA00007396"/>
    </source>
</evidence>
<comment type="caution">
    <text evidence="10">The sequence shown here is derived from an EMBL/GenBank/DDBJ whole genome shotgun (WGS) entry which is preliminary data.</text>
</comment>
<name>A0A9P6A2E4_PLEER</name>
<dbReference type="EMBL" id="MU154556">
    <property type="protein sequence ID" value="KAF9496021.1"/>
    <property type="molecule type" value="Genomic_DNA"/>
</dbReference>
<dbReference type="GO" id="GO:0045493">
    <property type="term" value="P:xylan catabolic process"/>
    <property type="evidence" value="ECO:0007669"/>
    <property type="project" value="UniProtKB-UniRule"/>
</dbReference>
<dbReference type="InterPro" id="IPR005193">
    <property type="entry name" value="GH62_arabinosidase"/>
</dbReference>
<organism evidence="10 11">
    <name type="scientific">Pleurotus eryngii</name>
    <name type="common">Boletus of the steppes</name>
    <dbReference type="NCBI Taxonomy" id="5323"/>
    <lineage>
        <taxon>Eukaryota</taxon>
        <taxon>Fungi</taxon>
        <taxon>Dikarya</taxon>
        <taxon>Basidiomycota</taxon>
        <taxon>Agaricomycotina</taxon>
        <taxon>Agaricomycetes</taxon>
        <taxon>Agaricomycetidae</taxon>
        <taxon>Agaricales</taxon>
        <taxon>Pleurotineae</taxon>
        <taxon>Pleurotaceae</taxon>
        <taxon>Pleurotus</taxon>
    </lineage>
</organism>
<comment type="catalytic activity">
    <reaction evidence="1 8">
        <text>Hydrolysis of terminal non-reducing alpha-L-arabinofuranoside residues in alpha-L-arabinosides.</text>
        <dbReference type="EC" id="3.2.1.55"/>
    </reaction>
</comment>
<dbReference type="GO" id="GO:0005576">
    <property type="term" value="C:extracellular region"/>
    <property type="evidence" value="ECO:0007669"/>
    <property type="project" value="UniProtKB-SubCell"/>
</dbReference>
<comment type="similarity">
    <text evidence="3 8">Belongs to the glycosyl hydrolase 62 family.</text>
</comment>
<reference evidence="10" key="1">
    <citation type="submission" date="2020-11" db="EMBL/GenBank/DDBJ databases">
        <authorList>
            <consortium name="DOE Joint Genome Institute"/>
            <person name="Ahrendt S."/>
            <person name="Riley R."/>
            <person name="Andreopoulos W."/>
            <person name="Labutti K."/>
            <person name="Pangilinan J."/>
            <person name="Ruiz-Duenas F.J."/>
            <person name="Barrasa J.M."/>
            <person name="Sanchez-Garcia M."/>
            <person name="Camarero S."/>
            <person name="Miyauchi S."/>
            <person name="Serrano A."/>
            <person name="Linde D."/>
            <person name="Babiker R."/>
            <person name="Drula E."/>
            <person name="Ayuso-Fernandez I."/>
            <person name="Pacheco R."/>
            <person name="Padilla G."/>
            <person name="Ferreira P."/>
            <person name="Barriuso J."/>
            <person name="Kellner H."/>
            <person name="Castanera R."/>
            <person name="Alfaro M."/>
            <person name="Ramirez L."/>
            <person name="Pisabarro A.G."/>
            <person name="Kuo A."/>
            <person name="Tritt A."/>
            <person name="Lipzen A."/>
            <person name="He G."/>
            <person name="Yan M."/>
            <person name="Ng V."/>
            <person name="Cullen D."/>
            <person name="Martin F."/>
            <person name="Rosso M.-N."/>
            <person name="Henrissat B."/>
            <person name="Hibbett D."/>
            <person name="Martinez A.T."/>
            <person name="Grigoriev I.V."/>
        </authorList>
    </citation>
    <scope>NUCLEOTIDE SEQUENCE</scope>
    <source>
        <strain evidence="10">ATCC 90797</strain>
    </source>
</reference>
<sequence>MVVGETMALTSAALAAVPLYGQCGGVGGTACAIGICSIQDGNIPGQATNPPASTISSMCTAANPVGTTLPSSFTWSLSGILISPKVGSCNLSIGSGYCTTPQNKWYLIFQNGNTRLLMNSEISSLNGWTPPKNFYSGTCSIITNNIGSRFWVDMWVIYNNGHLYHSQTLASDFLMGMSKPVIALQDLNNHNLFKASNIYKVGDEFLLVIACIGSNGRCYFHSWSGTNLGVSQTNPFASTANVALSGFKV</sequence>
<evidence type="ECO:0000256" key="6">
    <source>
        <dbReference type="ARBA" id="ARBA00022801"/>
    </source>
</evidence>
<keyword evidence="4 8" id="KW-0964">Secreted</keyword>
<dbReference type="Proteomes" id="UP000807025">
    <property type="component" value="Unassembled WGS sequence"/>
</dbReference>
<dbReference type="AlphaFoldDB" id="A0A9P6A2E4"/>
<dbReference type="PANTHER" id="PTHR40631">
    <property type="entry name" value="ALPHA-L-ARABINOFURANOSIDASE AXHA-2-RELATED"/>
    <property type="match status" value="1"/>
</dbReference>
<feature type="chain" id="PRO_5040212741" description="Alpha-L-arabinofuranosidase" evidence="9">
    <location>
        <begin position="16"/>
        <end position="249"/>
    </location>
</feature>
<dbReference type="EC" id="3.2.1.55" evidence="8"/>
<evidence type="ECO:0000313" key="11">
    <source>
        <dbReference type="Proteomes" id="UP000807025"/>
    </source>
</evidence>
<evidence type="ECO:0000256" key="4">
    <source>
        <dbReference type="ARBA" id="ARBA00022525"/>
    </source>
</evidence>
<evidence type="ECO:0000256" key="5">
    <source>
        <dbReference type="ARBA" id="ARBA00022729"/>
    </source>
</evidence>
<accession>A0A9P6A2E4</accession>
<gene>
    <name evidence="10" type="ORF">BDN71DRAFT_1482384</name>
</gene>
<keyword evidence="7 8" id="KW-0326">Glycosidase</keyword>
<keyword evidence="11" id="KW-1185">Reference proteome</keyword>
<evidence type="ECO:0000313" key="10">
    <source>
        <dbReference type="EMBL" id="KAF9496021.1"/>
    </source>
</evidence>
<evidence type="ECO:0000256" key="9">
    <source>
        <dbReference type="SAM" id="SignalP"/>
    </source>
</evidence>
<keyword evidence="5 8" id="KW-0732">Signal</keyword>
<feature type="signal peptide" evidence="9">
    <location>
        <begin position="1"/>
        <end position="15"/>
    </location>
</feature>
<evidence type="ECO:0000256" key="8">
    <source>
        <dbReference type="RuleBase" id="RU368117"/>
    </source>
</evidence>
<proteinExistence type="inferred from homology"/>
<comment type="function">
    <text evidence="8">Alpha-L-arabinofuranosidase involved in the hydrolysis of xylan, a major structural heterogeneous polysaccharide found in plant biomass representing the second most abundant polysaccharide in the biosphere, after cellulose.</text>
</comment>
<dbReference type="SUPFAM" id="SSF75005">
    <property type="entry name" value="Arabinanase/levansucrase/invertase"/>
    <property type="match status" value="1"/>
</dbReference>
<dbReference type="PANTHER" id="PTHR40631:SF2">
    <property type="entry name" value="ALPHA-L-ARABINOFURANOSIDASE"/>
    <property type="match status" value="1"/>
</dbReference>
<evidence type="ECO:0000256" key="7">
    <source>
        <dbReference type="ARBA" id="ARBA00023295"/>
    </source>
</evidence>
<protein>
    <recommendedName>
        <fullName evidence="8">Alpha-L-arabinofuranosidase</fullName>
        <ecNumber evidence="8">3.2.1.55</ecNumber>
    </recommendedName>
</protein>
<dbReference type="OrthoDB" id="3156236at2759"/>
<evidence type="ECO:0000256" key="1">
    <source>
        <dbReference type="ARBA" id="ARBA00001462"/>
    </source>
</evidence>
<evidence type="ECO:0000256" key="2">
    <source>
        <dbReference type="ARBA" id="ARBA00004613"/>
    </source>
</evidence>
<dbReference type="GO" id="GO:0046373">
    <property type="term" value="P:L-arabinose metabolic process"/>
    <property type="evidence" value="ECO:0007669"/>
    <property type="project" value="UniProtKB-UniRule"/>
</dbReference>
<dbReference type="Gene3D" id="2.115.10.20">
    <property type="entry name" value="Glycosyl hydrolase domain, family 43"/>
    <property type="match status" value="1"/>
</dbReference>
<dbReference type="Pfam" id="PF03664">
    <property type="entry name" value="Glyco_hydro_62"/>
    <property type="match status" value="1"/>
</dbReference>
<dbReference type="InterPro" id="IPR023296">
    <property type="entry name" value="Glyco_hydro_beta-prop_sf"/>
</dbReference>
<dbReference type="GO" id="GO:0046556">
    <property type="term" value="F:alpha-L-arabinofuranosidase activity"/>
    <property type="evidence" value="ECO:0007669"/>
    <property type="project" value="UniProtKB-UniRule"/>
</dbReference>